<dbReference type="EC" id="1.15.1.1" evidence="2 6"/>
<gene>
    <name evidence="9" type="ORF">FRC54_10790</name>
</gene>
<reference evidence="9" key="1">
    <citation type="journal article" date="2020" name="Appl. Environ. Microbiol.">
        <title>Medium-Chain Fatty Acid Synthesis by 'Candidatus Weimeria bifida' gen. nov., sp. nov., and 'Candidatus Pseudoramibacter fermentans' sp. nov.</title>
        <authorList>
            <person name="Scarborough M.J."/>
            <person name="Myers K.S."/>
            <person name="Donohue T.J."/>
            <person name="Noguera D.R."/>
        </authorList>
    </citation>
    <scope>NUCLEOTIDE SEQUENCE</scope>
    <source>
        <strain evidence="9">LCO1.1</strain>
    </source>
</reference>
<dbReference type="InterPro" id="IPR019831">
    <property type="entry name" value="Mn/Fe_SOD_N"/>
</dbReference>
<evidence type="ECO:0000259" key="7">
    <source>
        <dbReference type="Pfam" id="PF00081"/>
    </source>
</evidence>
<dbReference type="InterPro" id="IPR036324">
    <property type="entry name" value="Mn/Fe_SOD_N_sf"/>
</dbReference>
<evidence type="ECO:0000256" key="2">
    <source>
        <dbReference type="ARBA" id="ARBA00012682"/>
    </source>
</evidence>
<keyword evidence="10" id="KW-1185">Reference proteome</keyword>
<evidence type="ECO:0000313" key="10">
    <source>
        <dbReference type="Proteomes" id="UP000460257"/>
    </source>
</evidence>
<evidence type="ECO:0000313" key="9">
    <source>
        <dbReference type="EMBL" id="MQN02349.1"/>
    </source>
</evidence>
<evidence type="ECO:0000256" key="1">
    <source>
        <dbReference type="ARBA" id="ARBA00008714"/>
    </source>
</evidence>
<dbReference type="Pfam" id="PF02777">
    <property type="entry name" value="Sod_Fe_C"/>
    <property type="match status" value="1"/>
</dbReference>
<evidence type="ECO:0000259" key="8">
    <source>
        <dbReference type="Pfam" id="PF02777"/>
    </source>
</evidence>
<dbReference type="SUPFAM" id="SSF54719">
    <property type="entry name" value="Fe,Mn superoxide dismutase (SOD), C-terminal domain"/>
    <property type="match status" value="1"/>
</dbReference>
<dbReference type="Gene3D" id="1.10.287.990">
    <property type="entry name" value="Fe,Mn superoxide dismutase (SOD) domain"/>
    <property type="match status" value="1"/>
</dbReference>
<keyword evidence="3 5" id="KW-0479">Metal-binding</keyword>
<protein>
    <recommendedName>
        <fullName evidence="2 6">Superoxide dismutase</fullName>
        <ecNumber evidence="2 6">1.15.1.1</ecNumber>
    </recommendedName>
</protein>
<dbReference type="AlphaFoldDB" id="A0A6N7J3M7"/>
<dbReference type="PANTHER" id="PTHR43595">
    <property type="entry name" value="37S RIBOSOMAL PROTEIN S26, MITOCHONDRIAL"/>
    <property type="match status" value="1"/>
</dbReference>
<sequence length="204" mass="22750">MYEQVKLSYGFDELEPAIDTLTMETHYGKHHATYTKTLNDLADKAGVAGMPIEELLSDLSVVSDDSLRNAIKNNGGGFYNHNLYFSELSPKPAEPSGALLAKINETFGSVDELKAQLKMAALGQFGSGWAWLNADKVGNLSITKSPNQDNPFSEGLDVKPILALDVWEHAYYLKYKNLRADYIDAFFKVLDWDVVAENYEQAMK</sequence>
<dbReference type="GO" id="GO:0046872">
    <property type="term" value="F:metal ion binding"/>
    <property type="evidence" value="ECO:0007669"/>
    <property type="project" value="UniProtKB-KW"/>
</dbReference>
<dbReference type="Proteomes" id="UP000460257">
    <property type="component" value="Unassembled WGS sequence"/>
</dbReference>
<keyword evidence="4 6" id="KW-0560">Oxidoreductase</keyword>
<evidence type="ECO:0000256" key="3">
    <source>
        <dbReference type="ARBA" id="ARBA00022723"/>
    </source>
</evidence>
<dbReference type="FunFam" id="3.55.40.20:FF:000004">
    <property type="entry name" value="Superoxide dismutase [Fe]"/>
    <property type="match status" value="1"/>
</dbReference>
<dbReference type="PROSITE" id="PS00088">
    <property type="entry name" value="SOD_MN"/>
    <property type="match status" value="1"/>
</dbReference>
<accession>A0A6N7J3M7</accession>
<dbReference type="InterPro" id="IPR019832">
    <property type="entry name" value="Mn/Fe_SOD_C"/>
</dbReference>
<dbReference type="InterPro" id="IPR036314">
    <property type="entry name" value="SOD_C_sf"/>
</dbReference>
<dbReference type="PRINTS" id="PR01703">
    <property type="entry name" value="MNSODISMTASE"/>
</dbReference>
<dbReference type="GO" id="GO:0005737">
    <property type="term" value="C:cytoplasm"/>
    <property type="evidence" value="ECO:0007669"/>
    <property type="project" value="TreeGrafter"/>
</dbReference>
<evidence type="ECO:0000256" key="6">
    <source>
        <dbReference type="RuleBase" id="RU000414"/>
    </source>
</evidence>
<dbReference type="EMBL" id="VOGC01000009">
    <property type="protein sequence ID" value="MQN02349.1"/>
    <property type="molecule type" value="Genomic_DNA"/>
</dbReference>
<dbReference type="GO" id="GO:0004784">
    <property type="term" value="F:superoxide dismutase activity"/>
    <property type="evidence" value="ECO:0007669"/>
    <property type="project" value="UniProtKB-EC"/>
</dbReference>
<comment type="function">
    <text evidence="6">Destroys radicals which are normally produced within the cells and which are toxic to biological systems.</text>
</comment>
<dbReference type="Pfam" id="PF00081">
    <property type="entry name" value="Sod_Fe_N"/>
    <property type="match status" value="1"/>
</dbReference>
<comment type="caution">
    <text evidence="9">The sequence shown here is derived from an EMBL/GenBank/DDBJ whole genome shotgun (WGS) entry which is preliminary data.</text>
</comment>
<comment type="similarity">
    <text evidence="1 6">Belongs to the iron/manganese superoxide dismutase family.</text>
</comment>
<evidence type="ECO:0000256" key="5">
    <source>
        <dbReference type="PIRSR" id="PIRSR000349-1"/>
    </source>
</evidence>
<feature type="binding site" evidence="5">
    <location>
        <position position="169"/>
    </location>
    <ligand>
        <name>Mn(2+)</name>
        <dbReference type="ChEBI" id="CHEBI:29035"/>
    </ligand>
</feature>
<dbReference type="PANTHER" id="PTHR43595:SF2">
    <property type="entry name" value="SMALL RIBOSOMAL SUBUNIT PROTEIN MS42"/>
    <property type="match status" value="1"/>
</dbReference>
<feature type="domain" description="Manganese/iron superoxide dismutase N-terminal" evidence="7">
    <location>
        <begin position="2"/>
        <end position="89"/>
    </location>
</feature>
<dbReference type="PIRSF" id="PIRSF000349">
    <property type="entry name" value="SODismutase"/>
    <property type="match status" value="1"/>
</dbReference>
<feature type="domain" description="Manganese/iron superoxide dismutase C-terminal" evidence="8">
    <location>
        <begin position="95"/>
        <end position="197"/>
    </location>
</feature>
<organism evidence="9 10">
    <name type="scientific">Candidatus Weimeria bifida</name>
    <dbReference type="NCBI Taxonomy" id="2599074"/>
    <lineage>
        <taxon>Bacteria</taxon>
        <taxon>Bacillati</taxon>
        <taxon>Bacillota</taxon>
        <taxon>Clostridia</taxon>
        <taxon>Lachnospirales</taxon>
        <taxon>Lachnospiraceae</taxon>
        <taxon>Candidatus Weimeria</taxon>
    </lineage>
</organism>
<comment type="catalytic activity">
    <reaction evidence="6">
        <text>2 superoxide + 2 H(+) = H2O2 + O2</text>
        <dbReference type="Rhea" id="RHEA:20696"/>
        <dbReference type="ChEBI" id="CHEBI:15378"/>
        <dbReference type="ChEBI" id="CHEBI:15379"/>
        <dbReference type="ChEBI" id="CHEBI:16240"/>
        <dbReference type="ChEBI" id="CHEBI:18421"/>
        <dbReference type="EC" id="1.15.1.1"/>
    </reaction>
</comment>
<feature type="binding site" evidence="5">
    <location>
        <position position="81"/>
    </location>
    <ligand>
        <name>Mn(2+)</name>
        <dbReference type="ChEBI" id="CHEBI:29035"/>
    </ligand>
</feature>
<feature type="binding site" evidence="5">
    <location>
        <position position="26"/>
    </location>
    <ligand>
        <name>Mn(2+)</name>
        <dbReference type="ChEBI" id="CHEBI:29035"/>
    </ligand>
</feature>
<dbReference type="SUPFAM" id="SSF46609">
    <property type="entry name" value="Fe,Mn superoxide dismutase (SOD), N-terminal domain"/>
    <property type="match status" value="1"/>
</dbReference>
<evidence type="ECO:0000256" key="4">
    <source>
        <dbReference type="ARBA" id="ARBA00023002"/>
    </source>
</evidence>
<proteinExistence type="inferred from homology"/>
<dbReference type="InterPro" id="IPR019833">
    <property type="entry name" value="Mn/Fe_SOD_BS"/>
</dbReference>
<feature type="binding site" evidence="5">
    <location>
        <position position="165"/>
    </location>
    <ligand>
        <name>Mn(2+)</name>
        <dbReference type="ChEBI" id="CHEBI:29035"/>
    </ligand>
</feature>
<dbReference type="Gene3D" id="3.55.40.20">
    <property type="entry name" value="Iron/manganese superoxide dismutase, C-terminal domain"/>
    <property type="match status" value="1"/>
</dbReference>
<dbReference type="InterPro" id="IPR001189">
    <property type="entry name" value="Mn/Fe_SOD"/>
</dbReference>
<name>A0A6N7J3M7_9FIRM</name>